<reference evidence="1" key="1">
    <citation type="submission" date="2023-10" db="EMBL/GenBank/DDBJ databases">
        <title>Whole genome sequencing of actinobacterial strain Amycolatopsis sp. (BCA-696) identifies the underlying plant growth-promoting genes.</title>
        <authorList>
            <person name="Gandham P."/>
            <person name="Vadla N."/>
            <person name="Saji A."/>
            <person name="Srinivas V."/>
            <person name="Ruperao P."/>
            <person name="Selvanayagam S."/>
            <person name="Saxena R.K."/>
            <person name="Rathore A."/>
            <person name="Gopalakrishnan S."/>
            <person name="Thakur V."/>
        </authorList>
    </citation>
    <scope>NUCLEOTIDE SEQUENCE</scope>
    <source>
        <strain evidence="1">BCA-696</strain>
    </source>
</reference>
<gene>
    <name evidence="1" type="ORF">LCL61_23995</name>
</gene>
<protein>
    <submittedName>
        <fullName evidence="1">Right-handed parallel beta-helix repeat-containing protein</fullName>
    </submittedName>
</protein>
<name>A0ACD5BGP5_9PSEU</name>
<dbReference type="EMBL" id="CP150484">
    <property type="protein sequence ID" value="WYW18612.1"/>
    <property type="molecule type" value="Genomic_DNA"/>
</dbReference>
<evidence type="ECO:0000313" key="1">
    <source>
        <dbReference type="EMBL" id="WYW18612.1"/>
    </source>
</evidence>
<organism evidence="1 2">
    <name type="scientific">Amycolatopsis coloradensis</name>
    <dbReference type="NCBI Taxonomy" id="76021"/>
    <lineage>
        <taxon>Bacteria</taxon>
        <taxon>Bacillati</taxon>
        <taxon>Actinomycetota</taxon>
        <taxon>Actinomycetes</taxon>
        <taxon>Pseudonocardiales</taxon>
        <taxon>Pseudonocardiaceae</taxon>
        <taxon>Amycolatopsis</taxon>
    </lineage>
</organism>
<proteinExistence type="predicted"/>
<accession>A0ACD5BGP5</accession>
<sequence>MPEIRFFVSPVGRDDWPGTAEQPFASPKAAQKAVRAATATMTGDVIVSFSAGVHRLDEPLVFTDTQGDSGSNGFRVIYQAADYGTADQAEVELSGGREITGWTTGDDGVWTAPIGDLAPRQLTVDGKPVARAARTDGLPGNVTKTATGYVTDSAEPQSWPDPSGLEFVYPGVYPWSEARLAVASISGDASSTTITMAQPAFDHAKSLYDAKWYGAGGDGAWDGLAAPSTLENNVAFLTGPGTFAVSRTDTGDHVLHYRPRPGEEIGETSVVAPVLETLISARGVHDLVLRGFSFTDATWSGPARTGGYLHYHGNARYERGDFQKIDLGADVGYVHVPAEPVQLPANVSLTSVSRVSLEGNHFTRLGAGGLLIEDATDVRILANVFDEISGSGIAVHTSTRATVEDNLVHHIGTEYRGSPAVLVVESGETVVAHNEIRDVPHNGIVVTGGERAKGTQVISNLVERSMGKLMDGGGIYLSAPQGSSFTGGALVRGNVIRDVLTSYNFGLYTDYGAAWITVLGNIVHRADAPIVLQVGPPMENVAFVGNFWDALPDGYDTPPETVTVAGNTVLPKESFDEAVRADPAGADILARAGRRGLER</sequence>
<keyword evidence="2" id="KW-1185">Reference proteome</keyword>
<evidence type="ECO:0000313" key="2">
    <source>
        <dbReference type="Proteomes" id="UP001456344"/>
    </source>
</evidence>
<dbReference type="Proteomes" id="UP001456344">
    <property type="component" value="Chromosome"/>
</dbReference>